<dbReference type="STRING" id="229920.ADM99_14125"/>
<dbReference type="EMBL" id="LGCK01000014">
    <property type="protein sequence ID" value="KPL70295.1"/>
    <property type="molecule type" value="Genomic_DNA"/>
</dbReference>
<dbReference type="SUPFAM" id="SSF48371">
    <property type="entry name" value="ARM repeat"/>
    <property type="match status" value="1"/>
</dbReference>
<dbReference type="Gene3D" id="1.25.10.10">
    <property type="entry name" value="Leucine-rich Repeat Variant"/>
    <property type="match status" value="1"/>
</dbReference>
<reference evidence="1 2" key="1">
    <citation type="submission" date="2015-07" db="EMBL/GenBank/DDBJ databases">
        <title>Genome sequence of Leptolinea tardivitalis DSM 16556.</title>
        <authorList>
            <person name="Hemp J."/>
            <person name="Ward L.M."/>
            <person name="Pace L.A."/>
            <person name="Fischer W.W."/>
        </authorList>
    </citation>
    <scope>NUCLEOTIDE SEQUENCE [LARGE SCALE GENOMIC DNA]</scope>
    <source>
        <strain evidence="1 2">YMTK-2</strain>
    </source>
</reference>
<keyword evidence="2" id="KW-1185">Reference proteome</keyword>
<evidence type="ECO:0000313" key="2">
    <source>
        <dbReference type="Proteomes" id="UP000050430"/>
    </source>
</evidence>
<protein>
    <submittedName>
        <fullName evidence="1">Uncharacterized protein</fullName>
    </submittedName>
</protein>
<evidence type="ECO:0000313" key="1">
    <source>
        <dbReference type="EMBL" id="KPL70295.1"/>
    </source>
</evidence>
<gene>
    <name evidence="1" type="ORF">ADM99_14125</name>
</gene>
<dbReference type="Proteomes" id="UP000050430">
    <property type="component" value="Unassembled WGS sequence"/>
</dbReference>
<dbReference type="AlphaFoldDB" id="A0A0P6WN91"/>
<sequence>MTALEEIAIAMGRRDEIPNQQLAKKLVASQDTAGIKELADHLHDRNSDVASDCLKTLYEIGMIAPTFIEDYADEFLKLLRSKNNRMVWGAMISLTTIAAQKADTLFPHIDLIIKTTREGSVITTDNGIKTLALIGSASSDYRSAVFPFLIEHLSTCRPKSVPQHAEHIFASVDSINKADYIRVLQSRLTDLNGTGLARVRKLIKNTDRISS</sequence>
<dbReference type="InterPro" id="IPR016024">
    <property type="entry name" value="ARM-type_fold"/>
</dbReference>
<accession>A0A0P6WN91</accession>
<comment type="caution">
    <text evidence="1">The sequence shown here is derived from an EMBL/GenBank/DDBJ whole genome shotgun (WGS) entry which is preliminary data.</text>
</comment>
<name>A0A0P6WN91_9CHLR</name>
<organism evidence="1 2">
    <name type="scientific">Leptolinea tardivitalis</name>
    <dbReference type="NCBI Taxonomy" id="229920"/>
    <lineage>
        <taxon>Bacteria</taxon>
        <taxon>Bacillati</taxon>
        <taxon>Chloroflexota</taxon>
        <taxon>Anaerolineae</taxon>
        <taxon>Anaerolineales</taxon>
        <taxon>Anaerolineaceae</taxon>
        <taxon>Leptolinea</taxon>
    </lineage>
</organism>
<proteinExistence type="predicted"/>
<dbReference type="InterPro" id="IPR011989">
    <property type="entry name" value="ARM-like"/>
</dbReference>
<dbReference type="RefSeq" id="WP_062422167.1">
    <property type="nucleotide sequence ID" value="NZ_BBYA01000010.1"/>
</dbReference>
<dbReference type="OrthoDB" id="2733362at2"/>